<protein>
    <recommendedName>
        <fullName evidence="4">Lipoprotein</fullName>
    </recommendedName>
</protein>
<dbReference type="RefSeq" id="WP_160419025.1">
    <property type="nucleotide sequence ID" value="NZ_WTKP01000007.1"/>
</dbReference>
<evidence type="ECO:0000313" key="2">
    <source>
        <dbReference type="EMBL" id="MWJ28655.1"/>
    </source>
</evidence>
<accession>A0A7X3H178</accession>
<evidence type="ECO:0000313" key="3">
    <source>
        <dbReference type="Proteomes" id="UP000437638"/>
    </source>
</evidence>
<feature type="chain" id="PRO_5030987498" description="Lipoprotein" evidence="1">
    <location>
        <begin position="20"/>
        <end position="120"/>
    </location>
</feature>
<comment type="caution">
    <text evidence="2">The sequence shown here is derived from an EMBL/GenBank/DDBJ whole genome shotgun (WGS) entry which is preliminary data.</text>
</comment>
<sequence length="120" mass="12862">MSCRLLAGGLLLVMLAGCAATSPVPPSEMTLSAPAETTLRQAVELLVEQGYVIRHADLALGRAEASLARWPEYRVTLQVIEQGENASLIRVMAQRGGKPLPAYLLDPWLASLQAKMGLAH</sequence>
<evidence type="ECO:0008006" key="4">
    <source>
        <dbReference type="Google" id="ProtNLM"/>
    </source>
</evidence>
<keyword evidence="1" id="KW-0732">Signal</keyword>
<keyword evidence="3" id="KW-1185">Reference proteome</keyword>
<reference evidence="2 3" key="1">
    <citation type="submission" date="2019-12" db="EMBL/GenBank/DDBJ databases">
        <title>Halomonas rutogse sp. nov. isolated from two lakes on Tibetan Plateau.</title>
        <authorList>
            <person name="Gao P."/>
        </authorList>
    </citation>
    <scope>NUCLEOTIDE SEQUENCE [LARGE SCALE GENOMIC DNA]</scope>
    <source>
        <strain evidence="2 3">ZH2S</strain>
    </source>
</reference>
<dbReference type="EMBL" id="WTKP01000007">
    <property type="protein sequence ID" value="MWJ28655.1"/>
    <property type="molecule type" value="Genomic_DNA"/>
</dbReference>
<dbReference type="PROSITE" id="PS51257">
    <property type="entry name" value="PROKAR_LIPOPROTEIN"/>
    <property type="match status" value="1"/>
</dbReference>
<proteinExistence type="predicted"/>
<dbReference type="Proteomes" id="UP000437638">
    <property type="component" value="Unassembled WGS sequence"/>
</dbReference>
<dbReference type="AlphaFoldDB" id="A0A7X3H178"/>
<gene>
    <name evidence="2" type="ORF">GPM19_10665</name>
</gene>
<name>A0A7X3H178_9GAMM</name>
<evidence type="ECO:0000256" key="1">
    <source>
        <dbReference type="SAM" id="SignalP"/>
    </source>
</evidence>
<organism evidence="2 3">
    <name type="scientific">Vreelandella zhuhanensis</name>
    <dbReference type="NCBI Taxonomy" id="2684210"/>
    <lineage>
        <taxon>Bacteria</taxon>
        <taxon>Pseudomonadati</taxon>
        <taxon>Pseudomonadota</taxon>
        <taxon>Gammaproteobacteria</taxon>
        <taxon>Oceanospirillales</taxon>
        <taxon>Halomonadaceae</taxon>
        <taxon>Vreelandella</taxon>
    </lineage>
</organism>
<feature type="signal peptide" evidence="1">
    <location>
        <begin position="1"/>
        <end position="19"/>
    </location>
</feature>